<evidence type="ECO:0000313" key="2">
    <source>
        <dbReference type="Proteomes" id="UP000067598"/>
    </source>
</evidence>
<proteinExistence type="predicted"/>
<dbReference type="PATRIC" id="fig|47770.28.peg.1514"/>
<sequence length="98" mass="11368">MKETKINDAIIGLKQLNEPILGSISFNKPVNQNTVITIKTSNMTIQAPIAQIKLVVFKLDAETFGFIFQNKFFYDKKDFETWNQDTKRLASHELERNF</sequence>
<gene>
    <name evidence="1" type="ORF">AEL95_00920</name>
</gene>
<dbReference type="AlphaFoldDB" id="A0A109DG31"/>
<name>A0A109DG31_9LACO</name>
<organism evidence="1 2">
    <name type="scientific">Lactobacillus crispatus</name>
    <dbReference type="NCBI Taxonomy" id="47770"/>
    <lineage>
        <taxon>Bacteria</taxon>
        <taxon>Bacillati</taxon>
        <taxon>Bacillota</taxon>
        <taxon>Bacilli</taxon>
        <taxon>Lactobacillales</taxon>
        <taxon>Lactobacillaceae</taxon>
        <taxon>Lactobacillus</taxon>
    </lineage>
</organism>
<comment type="caution">
    <text evidence="1">The sequence shown here is derived from an EMBL/GenBank/DDBJ whole genome shotgun (WGS) entry which is preliminary data.</text>
</comment>
<dbReference type="RefSeq" id="WP_060461649.1">
    <property type="nucleotide sequence ID" value="NZ_AP025162.1"/>
</dbReference>
<dbReference type="EMBL" id="LJGP01000005">
    <property type="protein sequence ID" value="KWU04796.1"/>
    <property type="molecule type" value="Genomic_DNA"/>
</dbReference>
<reference evidence="1 2" key="1">
    <citation type="journal article" date="2016" name="Microbiology (Mosc.)">
        <title>Comparison of Lactobacillus crispatus isolates from Lactobacillus-dominated vaginal microbiomes with isolates from microbiomes containing bacterial vaginosis-associated bacteria.</title>
        <authorList>
            <person name="Abdelmaksoud A.A."/>
            <person name="Koparde V.N."/>
            <person name="Sheth N.U."/>
            <person name="Serrano M.G."/>
            <person name="Glascock A.L."/>
            <person name="Fettweis J.M."/>
            <person name="Strauss Iii J.F."/>
            <person name="Buck G.A."/>
            <person name="Jefferson K.K."/>
        </authorList>
    </citation>
    <scope>NUCLEOTIDE SEQUENCE [LARGE SCALE GENOMIC DNA]</scope>
    <source>
        <strain evidence="1 2">VMC3</strain>
    </source>
</reference>
<dbReference type="Proteomes" id="UP000067598">
    <property type="component" value="Unassembled WGS sequence"/>
</dbReference>
<accession>A0A109DG31</accession>
<evidence type="ECO:0000313" key="1">
    <source>
        <dbReference type="EMBL" id="KWU04796.1"/>
    </source>
</evidence>
<protein>
    <submittedName>
        <fullName evidence="1">Uncharacterized protein</fullName>
    </submittedName>
</protein>